<gene>
    <name evidence="3" type="ORF">ERJ68_07770</name>
</gene>
<protein>
    <submittedName>
        <fullName evidence="3">AAA family ATPase</fullName>
    </submittedName>
</protein>
<dbReference type="SUPFAM" id="SSF52540">
    <property type="entry name" value="P-loop containing nucleoside triphosphate hydrolases"/>
    <property type="match status" value="1"/>
</dbReference>
<dbReference type="AlphaFoldDB" id="A0A524RS66"/>
<comment type="caution">
    <text evidence="3">The sequence shown here is derived from an EMBL/GenBank/DDBJ whole genome shotgun (WGS) entry which is preliminary data.</text>
</comment>
<keyword evidence="1" id="KW-0547">Nucleotide-binding</keyword>
<name>A0A524RS66_9CHRO</name>
<evidence type="ECO:0000313" key="4">
    <source>
        <dbReference type="Proteomes" id="UP000315454"/>
    </source>
</evidence>
<evidence type="ECO:0000259" key="2">
    <source>
        <dbReference type="SMART" id="SM00382"/>
    </source>
</evidence>
<organism evidence="3 4">
    <name type="scientific">Aphanocapsa feldmannii 277cI</name>
    <dbReference type="NCBI Taxonomy" id="2507554"/>
    <lineage>
        <taxon>Bacteria</taxon>
        <taxon>Bacillati</taxon>
        <taxon>Cyanobacteriota</taxon>
        <taxon>Cyanophyceae</taxon>
        <taxon>Oscillatoriophycideae</taxon>
        <taxon>Chroococcales</taxon>
        <taxon>Microcystaceae</taxon>
        <taxon>Aphanocapsa</taxon>
    </lineage>
</organism>
<dbReference type="SMART" id="SM00382">
    <property type="entry name" value="AAA"/>
    <property type="match status" value="1"/>
</dbReference>
<dbReference type="InterPro" id="IPR027417">
    <property type="entry name" value="P-loop_NTPase"/>
</dbReference>
<accession>A0A524RS66</accession>
<dbReference type="InterPro" id="IPR003960">
    <property type="entry name" value="ATPase_AAA_CS"/>
</dbReference>
<dbReference type="PANTHER" id="PTHR23077">
    <property type="entry name" value="AAA-FAMILY ATPASE"/>
    <property type="match status" value="1"/>
</dbReference>
<dbReference type="EMBL" id="SRMN01000128">
    <property type="protein sequence ID" value="TGH19869.1"/>
    <property type="molecule type" value="Genomic_DNA"/>
</dbReference>
<sequence>MARADLILKLVKASRQGNKDQIWRTVEALAADERAKNHNVLADRLLAQLQGERGRSPQPMPLSPRSAAGPCMIEIVPQRRLDDLLLSADTEEVIRELVAEQHRADLLRSYNLEPRHRILLAGAPGNGKTSLAEAIADALNVPFLVVRYEAVVGSYLGETAQRIGQVFELARSRHCVLFFDEFDTVGKERGDLHETGEIKRVVSSLLLQIDALPSYVVVVTASNHPELLDRAVWRRFQVRLELPPPTQAQIEQWFTRFQDRGGLPPAKTLQPLGLSPRSLAQRLRGLSFAEVEDFGTDVLRKVVLDQPGADVKKIVEGRLRHWKRRFTPEQQPLPHEAFSLSGSEKIDYNLVPPSKITGN</sequence>
<dbReference type="InterPro" id="IPR003593">
    <property type="entry name" value="AAA+_ATPase"/>
</dbReference>
<dbReference type="InterPro" id="IPR050168">
    <property type="entry name" value="AAA_ATPase_domain"/>
</dbReference>
<keyword evidence="1" id="KW-0067">ATP-binding</keyword>
<dbReference type="GO" id="GO:0016887">
    <property type="term" value="F:ATP hydrolysis activity"/>
    <property type="evidence" value="ECO:0007669"/>
    <property type="project" value="InterPro"/>
</dbReference>
<evidence type="ECO:0000256" key="1">
    <source>
        <dbReference type="RuleBase" id="RU003651"/>
    </source>
</evidence>
<dbReference type="CDD" id="cd19481">
    <property type="entry name" value="RecA-like_protease"/>
    <property type="match status" value="1"/>
</dbReference>
<dbReference type="PROSITE" id="PS00674">
    <property type="entry name" value="AAA"/>
    <property type="match status" value="1"/>
</dbReference>
<reference evidence="3 4" key="1">
    <citation type="journal article" date="2019" name="mSystems">
        <title>Life at home and on the roam: Genomic adaptions reflect the dual lifestyle of an intracellular, facultative symbiont.</title>
        <authorList>
            <person name="Burgsdorf I."/>
        </authorList>
    </citation>
    <scope>NUCLEOTIDE SEQUENCE [LARGE SCALE GENOMIC DNA]</scope>
    <source>
        <strain evidence="3">277cI</strain>
    </source>
</reference>
<dbReference type="Pfam" id="PF00004">
    <property type="entry name" value="AAA"/>
    <property type="match status" value="1"/>
</dbReference>
<dbReference type="Gene3D" id="3.40.50.300">
    <property type="entry name" value="P-loop containing nucleotide triphosphate hydrolases"/>
    <property type="match status" value="1"/>
</dbReference>
<dbReference type="PANTHER" id="PTHR23077:SF198">
    <property type="entry name" value="ATP-DEPENDENT ZINC METALLOPROTEASE FTSH"/>
    <property type="match status" value="1"/>
</dbReference>
<dbReference type="GO" id="GO:0005524">
    <property type="term" value="F:ATP binding"/>
    <property type="evidence" value="ECO:0007669"/>
    <property type="project" value="UniProtKB-KW"/>
</dbReference>
<evidence type="ECO:0000313" key="3">
    <source>
        <dbReference type="EMBL" id="TGH19869.1"/>
    </source>
</evidence>
<proteinExistence type="inferred from homology"/>
<feature type="domain" description="AAA+ ATPase" evidence="2">
    <location>
        <begin position="114"/>
        <end position="246"/>
    </location>
</feature>
<comment type="similarity">
    <text evidence="1">Belongs to the AAA ATPase family.</text>
</comment>
<dbReference type="InterPro" id="IPR003959">
    <property type="entry name" value="ATPase_AAA_core"/>
</dbReference>
<dbReference type="Proteomes" id="UP000315454">
    <property type="component" value="Unassembled WGS sequence"/>
</dbReference>